<feature type="transmembrane region" description="Helical" evidence="1">
    <location>
        <begin position="193"/>
        <end position="215"/>
    </location>
</feature>
<dbReference type="RefSeq" id="WP_178978536.1">
    <property type="nucleotide sequence ID" value="NZ_CAUTAN010000020.1"/>
</dbReference>
<feature type="transmembrane region" description="Helical" evidence="1">
    <location>
        <begin position="164"/>
        <end position="181"/>
    </location>
</feature>
<gene>
    <name evidence="2" type="ORF">HW270_05085</name>
</gene>
<feature type="transmembrane region" description="Helical" evidence="1">
    <location>
        <begin position="261"/>
        <end position="281"/>
    </location>
</feature>
<feature type="transmembrane region" description="Helical" evidence="1">
    <location>
        <begin position="74"/>
        <end position="96"/>
    </location>
</feature>
<reference evidence="2 3" key="1">
    <citation type="submission" date="2020-06" db="EMBL/GenBank/DDBJ databases">
        <title>Mogibacterium timidum strain W9173 genomic sequence.</title>
        <authorList>
            <person name="Wade W.G."/>
            <person name="Johnston C.D."/>
            <person name="Chen T."/>
            <person name="Dewhirst F.E."/>
        </authorList>
    </citation>
    <scope>NUCLEOTIDE SEQUENCE [LARGE SCALE GENOMIC DNA]</scope>
    <source>
        <strain evidence="2 3">W9173</strain>
    </source>
</reference>
<keyword evidence="1" id="KW-0812">Transmembrane</keyword>
<dbReference type="Proteomes" id="UP000526307">
    <property type="component" value="Unassembled WGS sequence"/>
</dbReference>
<sequence length="388" mass="44826">MLKSTIKHKNVEFTELFYDLVFVYAISKTTGLIHHLHDGIVGGDAFLTFLVTLFVLIDAWMLQTVFTNQYGKNSFLNISIMFIKMVILLVFSGMIVNDWYDHFDYLCWTICLLSIVLFLQYFVQYYSDETTAAERHSIKGFLAVTGIRAVGIFTAGMFPLFPGFYIYLATIAVTFWMPINFRRRQEQVEINFVHLVERVALLTIINFGEMIMGIARFFTPQTFTLKSVLYFVIVANLFLYYFSAFNHAVDEHRNTYGIFMLYSHYPIYIGLIMITVAMTFISENAANVHFVTAFLYMGLFMFQWAVIANNRYSKPYLRFNRRYLAVQAVILVAGFMTSFNLAHNDAAVLYVTTVMVAALTVHAIGFLYARNLKERRRLKKSTSGAKTK</sequence>
<dbReference type="EMBL" id="JABXYR010000002">
    <property type="protein sequence ID" value="NWO23440.1"/>
    <property type="molecule type" value="Genomic_DNA"/>
</dbReference>
<comment type="caution">
    <text evidence="2">The sequence shown here is derived from an EMBL/GenBank/DDBJ whole genome shotgun (WGS) entry which is preliminary data.</text>
</comment>
<organism evidence="2 3">
    <name type="scientific">Mogibacterium timidum</name>
    <dbReference type="NCBI Taxonomy" id="35519"/>
    <lineage>
        <taxon>Bacteria</taxon>
        <taxon>Bacillati</taxon>
        <taxon>Bacillota</taxon>
        <taxon>Clostridia</taxon>
        <taxon>Peptostreptococcales</taxon>
        <taxon>Anaerovoracaceae</taxon>
        <taxon>Mogibacterium</taxon>
    </lineage>
</organism>
<keyword evidence="3" id="KW-1185">Reference proteome</keyword>
<feature type="transmembrane region" description="Helical" evidence="1">
    <location>
        <begin position="102"/>
        <end position="126"/>
    </location>
</feature>
<dbReference type="PANTHER" id="PTHR36840:SF1">
    <property type="entry name" value="BLL5714 PROTEIN"/>
    <property type="match status" value="1"/>
</dbReference>
<dbReference type="InterPro" id="IPR010640">
    <property type="entry name" value="Low_temperature_requirement_A"/>
</dbReference>
<feature type="transmembrane region" description="Helical" evidence="1">
    <location>
        <begin position="40"/>
        <end position="62"/>
    </location>
</feature>
<proteinExistence type="predicted"/>
<dbReference type="PANTHER" id="PTHR36840">
    <property type="entry name" value="BLL5714 PROTEIN"/>
    <property type="match status" value="1"/>
</dbReference>
<evidence type="ECO:0000313" key="2">
    <source>
        <dbReference type="EMBL" id="NWO23440.1"/>
    </source>
</evidence>
<feature type="transmembrane region" description="Helical" evidence="1">
    <location>
        <begin position="16"/>
        <end position="34"/>
    </location>
</feature>
<protein>
    <submittedName>
        <fullName evidence="2">Low temperature requirement protein A</fullName>
    </submittedName>
</protein>
<feature type="transmembrane region" description="Helical" evidence="1">
    <location>
        <begin position="227"/>
        <end position="249"/>
    </location>
</feature>
<keyword evidence="1" id="KW-1133">Transmembrane helix</keyword>
<dbReference type="AlphaFoldDB" id="A0A7Y8VSE6"/>
<feature type="transmembrane region" description="Helical" evidence="1">
    <location>
        <begin position="348"/>
        <end position="369"/>
    </location>
</feature>
<evidence type="ECO:0000313" key="3">
    <source>
        <dbReference type="Proteomes" id="UP000526307"/>
    </source>
</evidence>
<feature type="transmembrane region" description="Helical" evidence="1">
    <location>
        <begin position="138"/>
        <end position="158"/>
    </location>
</feature>
<keyword evidence="1" id="KW-0472">Membrane</keyword>
<name>A0A7Y8VSE6_9FIRM</name>
<dbReference type="Pfam" id="PF06772">
    <property type="entry name" value="LtrA"/>
    <property type="match status" value="1"/>
</dbReference>
<accession>A0A7Y8VSE6</accession>
<evidence type="ECO:0000256" key="1">
    <source>
        <dbReference type="SAM" id="Phobius"/>
    </source>
</evidence>
<feature type="transmembrane region" description="Helical" evidence="1">
    <location>
        <begin position="293"/>
        <end position="312"/>
    </location>
</feature>
<feature type="transmembrane region" description="Helical" evidence="1">
    <location>
        <begin position="324"/>
        <end position="342"/>
    </location>
</feature>